<name>A0A286G1E3_9PROT</name>
<dbReference type="InterPro" id="IPR050261">
    <property type="entry name" value="FrsA_esterase"/>
</dbReference>
<dbReference type="SUPFAM" id="SSF53474">
    <property type="entry name" value="alpha/beta-Hydrolases"/>
    <property type="match status" value="1"/>
</dbReference>
<reference evidence="3 4" key="1">
    <citation type="submission" date="2017-09" db="EMBL/GenBank/DDBJ databases">
        <authorList>
            <person name="Ehlers B."/>
            <person name="Leendertz F.H."/>
        </authorList>
    </citation>
    <scope>NUCLEOTIDE SEQUENCE [LARGE SCALE GENOMIC DNA]</scope>
    <source>
        <strain evidence="3 4">USBA 140</strain>
    </source>
</reference>
<dbReference type="Gene3D" id="3.40.50.1820">
    <property type="entry name" value="alpha/beta hydrolase"/>
    <property type="match status" value="1"/>
</dbReference>
<evidence type="ECO:0000256" key="1">
    <source>
        <dbReference type="ARBA" id="ARBA00022801"/>
    </source>
</evidence>
<sequence length="319" mass="34554">MTTTRPERWTAFARRWFGDDVIAFHRDHGRAERVAWADGLVHQDVYDRPEPDAPVIVMVHGVMGYGRMLLPVVRGLWRRGCVVVVPDVPGCGLSATRHDKGKRPILDQVAGVEAVALAAAERWPGRPLVLSGVSLGAPTAFAAALRVPAVRALALWNLFDPSDPDVLRSAGRFGAASGALLKAVRPLVRAVPGLPMPAMIGMALEHLNDTPGFLRSLMDDPLISRTGTLGFMQSLQLDLPPRLRWAEWDRPILVLQPAADRMIPPAATERAFAALTGAAEPKRLVLLDGVPHFPAEVAPYERAAEEVAAFLAEAGLLTR</sequence>
<protein>
    <submittedName>
        <fullName evidence="3">Lysophospholipase, alpha-beta hydrolase superfamily</fullName>
    </submittedName>
</protein>
<dbReference type="PANTHER" id="PTHR22946">
    <property type="entry name" value="DIENELACTONE HYDROLASE DOMAIN-CONTAINING PROTEIN-RELATED"/>
    <property type="match status" value="1"/>
</dbReference>
<gene>
    <name evidence="3" type="ORF">SAMN05421508_101169</name>
</gene>
<proteinExistence type="predicted"/>
<dbReference type="PANTHER" id="PTHR22946:SF9">
    <property type="entry name" value="POLYKETIDE TRANSFERASE AF380"/>
    <property type="match status" value="1"/>
</dbReference>
<evidence type="ECO:0000259" key="2">
    <source>
        <dbReference type="Pfam" id="PF12146"/>
    </source>
</evidence>
<dbReference type="EMBL" id="OCNJ01000001">
    <property type="protein sequence ID" value="SOD89272.1"/>
    <property type="molecule type" value="Genomic_DNA"/>
</dbReference>
<dbReference type="InterPro" id="IPR022742">
    <property type="entry name" value="Hydrolase_4"/>
</dbReference>
<keyword evidence="1 3" id="KW-0378">Hydrolase</keyword>
<keyword evidence="4" id="KW-1185">Reference proteome</keyword>
<dbReference type="AlphaFoldDB" id="A0A286G1E3"/>
<dbReference type="Proteomes" id="UP000219621">
    <property type="component" value="Unassembled WGS sequence"/>
</dbReference>
<dbReference type="Pfam" id="PF12146">
    <property type="entry name" value="Hydrolase_4"/>
    <property type="match status" value="1"/>
</dbReference>
<dbReference type="OrthoDB" id="8107794at2"/>
<dbReference type="GO" id="GO:0052689">
    <property type="term" value="F:carboxylic ester hydrolase activity"/>
    <property type="evidence" value="ECO:0007669"/>
    <property type="project" value="UniProtKB-ARBA"/>
</dbReference>
<evidence type="ECO:0000313" key="3">
    <source>
        <dbReference type="EMBL" id="SOD89272.1"/>
    </source>
</evidence>
<dbReference type="InterPro" id="IPR029058">
    <property type="entry name" value="AB_hydrolase_fold"/>
</dbReference>
<accession>A0A286G1E3</accession>
<evidence type="ECO:0000313" key="4">
    <source>
        <dbReference type="Proteomes" id="UP000219621"/>
    </source>
</evidence>
<organism evidence="3 4">
    <name type="scientific">Caenispirillum bisanense</name>
    <dbReference type="NCBI Taxonomy" id="414052"/>
    <lineage>
        <taxon>Bacteria</taxon>
        <taxon>Pseudomonadati</taxon>
        <taxon>Pseudomonadota</taxon>
        <taxon>Alphaproteobacteria</taxon>
        <taxon>Rhodospirillales</taxon>
        <taxon>Novispirillaceae</taxon>
        <taxon>Caenispirillum</taxon>
    </lineage>
</organism>
<dbReference type="RefSeq" id="WP_097277087.1">
    <property type="nucleotide sequence ID" value="NZ_OCNJ01000001.1"/>
</dbReference>
<feature type="domain" description="Serine aminopeptidase S33" evidence="2">
    <location>
        <begin position="55"/>
        <end position="292"/>
    </location>
</feature>